<comment type="caution">
    <text evidence="1">The sequence shown here is derived from an EMBL/GenBank/DDBJ whole genome shotgun (WGS) entry which is preliminary data.</text>
</comment>
<dbReference type="AlphaFoldDB" id="A0A9W9NXT8"/>
<accession>A0A9W9NXT8</accession>
<dbReference type="OrthoDB" id="4392610at2759"/>
<sequence>MGNTVVHAYRHLYRQGLKVIRYSKPARYTLRTILRTSFRSSREQFDASRIANTLRFLERATGSANMEHKIVKNILITRYWETTPFGKDARMLRNLGLVKEDEILRKSAYHQFNLTLERLNESLGTCLR</sequence>
<organism evidence="1 2">
    <name type="scientific">Penicillium citrinum</name>
    <dbReference type="NCBI Taxonomy" id="5077"/>
    <lineage>
        <taxon>Eukaryota</taxon>
        <taxon>Fungi</taxon>
        <taxon>Dikarya</taxon>
        <taxon>Ascomycota</taxon>
        <taxon>Pezizomycotina</taxon>
        <taxon>Eurotiomycetes</taxon>
        <taxon>Eurotiomycetidae</taxon>
        <taxon>Eurotiales</taxon>
        <taxon>Aspergillaceae</taxon>
        <taxon>Penicillium</taxon>
    </lineage>
</organism>
<protein>
    <submittedName>
        <fullName evidence="1">Uncharacterized protein</fullName>
    </submittedName>
</protein>
<dbReference type="GeneID" id="81384765"/>
<reference evidence="1" key="1">
    <citation type="submission" date="2022-11" db="EMBL/GenBank/DDBJ databases">
        <authorList>
            <person name="Petersen C."/>
        </authorList>
    </citation>
    <scope>NUCLEOTIDE SEQUENCE</scope>
    <source>
        <strain evidence="1">IBT 23319</strain>
    </source>
</reference>
<dbReference type="EMBL" id="JAPQKT010000006">
    <property type="protein sequence ID" value="KAJ5226674.1"/>
    <property type="molecule type" value="Genomic_DNA"/>
</dbReference>
<keyword evidence="2" id="KW-1185">Reference proteome</keyword>
<reference evidence="1" key="2">
    <citation type="journal article" date="2023" name="IMA Fungus">
        <title>Comparative genomic study of the Penicillium genus elucidates a diverse pangenome and 15 lateral gene transfer events.</title>
        <authorList>
            <person name="Petersen C."/>
            <person name="Sorensen T."/>
            <person name="Nielsen M.R."/>
            <person name="Sondergaard T.E."/>
            <person name="Sorensen J.L."/>
            <person name="Fitzpatrick D.A."/>
            <person name="Frisvad J.C."/>
            <person name="Nielsen K.L."/>
        </authorList>
    </citation>
    <scope>NUCLEOTIDE SEQUENCE</scope>
    <source>
        <strain evidence="1">IBT 23319</strain>
    </source>
</reference>
<dbReference type="Proteomes" id="UP001147733">
    <property type="component" value="Unassembled WGS sequence"/>
</dbReference>
<gene>
    <name evidence="1" type="ORF">N7469_006680</name>
</gene>
<proteinExistence type="predicted"/>
<dbReference type="RefSeq" id="XP_056499039.1">
    <property type="nucleotide sequence ID" value="XM_056645598.1"/>
</dbReference>
<evidence type="ECO:0000313" key="1">
    <source>
        <dbReference type="EMBL" id="KAJ5226674.1"/>
    </source>
</evidence>
<name>A0A9W9NXT8_PENCI</name>
<evidence type="ECO:0000313" key="2">
    <source>
        <dbReference type="Proteomes" id="UP001147733"/>
    </source>
</evidence>